<feature type="region of interest" description="Disordered" evidence="1">
    <location>
        <begin position="23"/>
        <end position="43"/>
    </location>
</feature>
<dbReference type="AlphaFoldDB" id="A0A1G6YE62"/>
<dbReference type="STRING" id="637679.GCA_001550055_01271"/>
<accession>A0A1G6YE62</accession>
<reference evidence="2 3" key="1">
    <citation type="submission" date="2016-10" db="EMBL/GenBank/DDBJ databases">
        <authorList>
            <person name="de Groot N.N."/>
        </authorList>
    </citation>
    <scope>NUCLEOTIDE SEQUENCE [LARGE SCALE GENOMIC DNA]</scope>
    <source>
        <strain evidence="2 3">CGMCC 1.9109</strain>
    </source>
</reference>
<protein>
    <submittedName>
        <fullName evidence="2">Uncharacterized protein</fullName>
    </submittedName>
</protein>
<name>A0A1G6YE62_9PROT</name>
<keyword evidence="3" id="KW-1185">Reference proteome</keyword>
<sequence>MLHLIVHLISWLFGRWFEEDEGAKNEERLRKGAPIPRRSEDDR</sequence>
<evidence type="ECO:0000313" key="3">
    <source>
        <dbReference type="Proteomes" id="UP000183685"/>
    </source>
</evidence>
<dbReference type="EMBL" id="FNAK01000003">
    <property type="protein sequence ID" value="SDD88648.1"/>
    <property type="molecule type" value="Genomic_DNA"/>
</dbReference>
<proteinExistence type="predicted"/>
<organism evidence="2 3">
    <name type="scientific">Kordiimonas lacus</name>
    <dbReference type="NCBI Taxonomy" id="637679"/>
    <lineage>
        <taxon>Bacteria</taxon>
        <taxon>Pseudomonadati</taxon>
        <taxon>Pseudomonadota</taxon>
        <taxon>Alphaproteobacteria</taxon>
        <taxon>Kordiimonadales</taxon>
        <taxon>Kordiimonadaceae</taxon>
        <taxon>Kordiimonas</taxon>
    </lineage>
</organism>
<dbReference type="Proteomes" id="UP000183685">
    <property type="component" value="Unassembled WGS sequence"/>
</dbReference>
<evidence type="ECO:0000256" key="1">
    <source>
        <dbReference type="SAM" id="MobiDB-lite"/>
    </source>
</evidence>
<gene>
    <name evidence="2" type="ORF">SAMN04488071_1590</name>
</gene>
<evidence type="ECO:0000313" key="2">
    <source>
        <dbReference type="EMBL" id="SDD88648.1"/>
    </source>
</evidence>